<dbReference type="RefSeq" id="WP_116012725.1">
    <property type="nucleotide sequence ID" value="NZ_QNUH01000012.1"/>
</dbReference>
<accession>A0A3D9DDN0</accession>
<dbReference type="OrthoDB" id="1274989at2"/>
<comment type="caution">
    <text evidence="1">The sequence shown here is derived from an EMBL/GenBank/DDBJ whole genome shotgun (WGS) entry which is preliminary data.</text>
</comment>
<evidence type="ECO:0000313" key="1">
    <source>
        <dbReference type="EMBL" id="REC76076.1"/>
    </source>
</evidence>
<evidence type="ECO:0000313" key="2">
    <source>
        <dbReference type="Proteomes" id="UP000257030"/>
    </source>
</evidence>
<dbReference type="AlphaFoldDB" id="A0A3D9DDN0"/>
<keyword evidence="2" id="KW-1185">Reference proteome</keyword>
<dbReference type="Proteomes" id="UP000257030">
    <property type="component" value="Unassembled WGS sequence"/>
</dbReference>
<reference evidence="1 2" key="1">
    <citation type="journal article" date="2010" name="Syst. Appl. Microbiol.">
        <title>Four new species of Chryseobacterium from the rhizosphere of coastal sand dune plants, Chryseobacterium elymi sp. nov., Chryseobacterium hagamense sp. nov., Chryseobacterium lathyri sp. nov. and Chryseobacterium rhizosphaerae sp. nov.</title>
        <authorList>
            <person name="Cho S.H."/>
            <person name="Lee K.S."/>
            <person name="Shin D.S."/>
            <person name="Han J.H."/>
            <person name="Park K.S."/>
            <person name="Lee C.H."/>
            <person name="Park K.H."/>
            <person name="Kim S.B."/>
        </authorList>
    </citation>
    <scope>NUCLEOTIDE SEQUENCE [LARGE SCALE GENOMIC DNA]</scope>
    <source>
        <strain evidence="1 2">KCTC 22547</strain>
    </source>
</reference>
<dbReference type="EMBL" id="QNUH01000012">
    <property type="protein sequence ID" value="REC76076.1"/>
    <property type="molecule type" value="Genomic_DNA"/>
</dbReference>
<organism evidence="1 2">
    <name type="scientific">Chryseobacterium elymi</name>
    <dbReference type="NCBI Taxonomy" id="395936"/>
    <lineage>
        <taxon>Bacteria</taxon>
        <taxon>Pseudomonadati</taxon>
        <taxon>Bacteroidota</taxon>
        <taxon>Flavobacteriia</taxon>
        <taxon>Flavobacteriales</taxon>
        <taxon>Weeksellaceae</taxon>
        <taxon>Chryseobacterium group</taxon>
        <taxon>Chryseobacterium</taxon>
    </lineage>
</organism>
<proteinExistence type="predicted"/>
<name>A0A3D9DDN0_9FLAO</name>
<sequence length="160" mass="18860">MKTKVQEKSNERKLNNVSFEALRDIELLEERRLSWGLINFNSVLNHFNWGFYRDRNKYPDFHSLGSSMSDHARKGNIGKYQIYCLVKLSSIIYDARVLYENNLIDFTQLHSIVVRVRNDAHKRFKSIEKTQAKKELKNKKLNSDSLLILKAKLAILENED</sequence>
<protein>
    <submittedName>
        <fullName evidence="1">Uncharacterized protein</fullName>
    </submittedName>
</protein>
<gene>
    <name evidence="1" type="ORF">DRF60_14425</name>
</gene>